<dbReference type="InterPro" id="IPR009057">
    <property type="entry name" value="Homeodomain-like_sf"/>
</dbReference>
<gene>
    <name evidence="5" type="ORF">IAA31_00340</name>
</gene>
<feature type="domain" description="HTH araC/xylS-type" evidence="4">
    <location>
        <begin position="235"/>
        <end position="334"/>
    </location>
</feature>
<dbReference type="EMBL" id="JAHLFG010000003">
    <property type="protein sequence ID" value="MBU3825931.1"/>
    <property type="molecule type" value="Genomic_DNA"/>
</dbReference>
<dbReference type="InterPro" id="IPR020449">
    <property type="entry name" value="Tscrpt_reg_AraC-type_HTH"/>
</dbReference>
<evidence type="ECO:0000259" key="4">
    <source>
        <dbReference type="PROSITE" id="PS01124"/>
    </source>
</evidence>
<reference evidence="5" key="1">
    <citation type="journal article" date="2021" name="PeerJ">
        <title>Extensive microbial diversity within the chicken gut microbiome revealed by metagenomics and culture.</title>
        <authorList>
            <person name="Gilroy R."/>
            <person name="Ravi A."/>
            <person name="Getino M."/>
            <person name="Pursley I."/>
            <person name="Horton D.L."/>
            <person name="Alikhan N.F."/>
            <person name="Baker D."/>
            <person name="Gharbi K."/>
            <person name="Hall N."/>
            <person name="Watson M."/>
            <person name="Adriaenssens E.M."/>
            <person name="Foster-Nyarko E."/>
            <person name="Jarju S."/>
            <person name="Secka A."/>
            <person name="Antonio M."/>
            <person name="Oren A."/>
            <person name="Chaudhuri R.R."/>
            <person name="La Ragione R."/>
            <person name="Hildebrand F."/>
            <person name="Pallen M.J."/>
        </authorList>
    </citation>
    <scope>NUCLEOTIDE SEQUENCE</scope>
    <source>
        <strain evidence="5">687</strain>
    </source>
</reference>
<dbReference type="PANTHER" id="PTHR43280">
    <property type="entry name" value="ARAC-FAMILY TRANSCRIPTIONAL REGULATOR"/>
    <property type="match status" value="1"/>
</dbReference>
<dbReference type="SUPFAM" id="SSF46689">
    <property type="entry name" value="Homeodomain-like"/>
    <property type="match status" value="2"/>
</dbReference>
<organism evidence="5 6">
    <name type="scientific">Candidatus Anaerobiospirillum merdipullorum</name>
    <dbReference type="NCBI Taxonomy" id="2838450"/>
    <lineage>
        <taxon>Bacteria</taxon>
        <taxon>Pseudomonadati</taxon>
        <taxon>Pseudomonadota</taxon>
        <taxon>Gammaproteobacteria</taxon>
        <taxon>Aeromonadales</taxon>
        <taxon>Succinivibrionaceae</taxon>
        <taxon>Anaerobiospirillum</taxon>
    </lineage>
</organism>
<evidence type="ECO:0000256" key="3">
    <source>
        <dbReference type="ARBA" id="ARBA00023163"/>
    </source>
</evidence>
<keyword evidence="1" id="KW-0805">Transcription regulation</keyword>
<evidence type="ECO:0000256" key="1">
    <source>
        <dbReference type="ARBA" id="ARBA00023015"/>
    </source>
</evidence>
<evidence type="ECO:0000313" key="6">
    <source>
        <dbReference type="Proteomes" id="UP000824150"/>
    </source>
</evidence>
<dbReference type="SMART" id="SM00342">
    <property type="entry name" value="HTH_ARAC"/>
    <property type="match status" value="1"/>
</dbReference>
<dbReference type="Gene3D" id="1.10.10.60">
    <property type="entry name" value="Homeodomain-like"/>
    <property type="match status" value="1"/>
</dbReference>
<dbReference type="Pfam" id="PF12833">
    <property type="entry name" value="HTH_18"/>
    <property type="match status" value="1"/>
</dbReference>
<dbReference type="InterPro" id="IPR018062">
    <property type="entry name" value="HTH_AraC-typ_CS"/>
</dbReference>
<dbReference type="GO" id="GO:0003700">
    <property type="term" value="F:DNA-binding transcription factor activity"/>
    <property type="evidence" value="ECO:0007669"/>
    <property type="project" value="InterPro"/>
</dbReference>
<protein>
    <submittedName>
        <fullName evidence="5">AraC family transcriptional regulator</fullName>
    </submittedName>
</protein>
<dbReference type="PRINTS" id="PR00032">
    <property type="entry name" value="HTHARAC"/>
</dbReference>
<name>A0A9E2KM00_9GAMM</name>
<dbReference type="PANTHER" id="PTHR43280:SF2">
    <property type="entry name" value="HTH-TYPE TRANSCRIPTIONAL REGULATOR EXSA"/>
    <property type="match status" value="1"/>
</dbReference>
<keyword evidence="2" id="KW-0238">DNA-binding</keyword>
<dbReference type="PROSITE" id="PS01124">
    <property type="entry name" value="HTH_ARAC_FAMILY_2"/>
    <property type="match status" value="1"/>
</dbReference>
<dbReference type="Proteomes" id="UP000824150">
    <property type="component" value="Unassembled WGS sequence"/>
</dbReference>
<dbReference type="AlphaFoldDB" id="A0A9E2KM00"/>
<accession>A0A9E2KM00</accession>
<dbReference type="GO" id="GO:0043565">
    <property type="term" value="F:sequence-specific DNA binding"/>
    <property type="evidence" value="ECO:0007669"/>
    <property type="project" value="InterPro"/>
</dbReference>
<evidence type="ECO:0000313" key="5">
    <source>
        <dbReference type="EMBL" id="MBU3825931.1"/>
    </source>
</evidence>
<reference evidence="5" key="2">
    <citation type="submission" date="2021-04" db="EMBL/GenBank/DDBJ databases">
        <authorList>
            <person name="Gilroy R."/>
        </authorList>
    </citation>
    <scope>NUCLEOTIDE SEQUENCE</scope>
    <source>
        <strain evidence="5">687</strain>
    </source>
</reference>
<comment type="caution">
    <text evidence="5">The sequence shown here is derived from an EMBL/GenBank/DDBJ whole genome shotgun (WGS) entry which is preliminary data.</text>
</comment>
<dbReference type="InterPro" id="IPR018060">
    <property type="entry name" value="HTH_AraC"/>
</dbReference>
<sequence length="334" mass="36685">MATTDYSIPDPAAALAQIAWGQANFIKVGPEPRPQVLALADAHSRACFYDLSICPGVIWSRFALEGRQFSFDHRPCTGILDFYYLTSGCSNWSHHPGDSIYLTPHCWSLHQRSSCAHSALTLPLESASGMSFSLNLKELSLSPTLPFKMQLKLAYQLGIDLKRLQALYQGCHHSHCFAPDASLRAIMHALSATTPIKASQARLTLLNLLHFLCQLDLTALRPLSTSKASKQSIFAAAEDYLQAHLAQDVAIKDAAAHLGISVSALNAYFKRSRAMTAANYLRELRLTKARQLLQTTKGKLSIAALAAQCGYKNHSKFSAAFKQRFGQSPSDYKA</sequence>
<evidence type="ECO:0000256" key="2">
    <source>
        <dbReference type="ARBA" id="ARBA00023125"/>
    </source>
</evidence>
<keyword evidence="3" id="KW-0804">Transcription</keyword>
<dbReference type="PROSITE" id="PS00041">
    <property type="entry name" value="HTH_ARAC_FAMILY_1"/>
    <property type="match status" value="1"/>
</dbReference>
<proteinExistence type="predicted"/>